<dbReference type="SUPFAM" id="SSF141694">
    <property type="entry name" value="AF2212/PG0164-like"/>
    <property type="match status" value="1"/>
</dbReference>
<dbReference type="EMBL" id="VUOC01000004">
    <property type="protein sequence ID" value="KAA2238748.1"/>
    <property type="molecule type" value="Genomic_DNA"/>
</dbReference>
<evidence type="ECO:0000313" key="2">
    <source>
        <dbReference type="Proteomes" id="UP000324611"/>
    </source>
</evidence>
<evidence type="ECO:0000313" key="1">
    <source>
        <dbReference type="EMBL" id="KAA2238748.1"/>
    </source>
</evidence>
<comment type="caution">
    <text evidence="1">The sequence shown here is derived from an EMBL/GenBank/DDBJ whole genome shotgun (WGS) entry which is preliminary data.</text>
</comment>
<dbReference type="Proteomes" id="UP000324611">
    <property type="component" value="Unassembled WGS sequence"/>
</dbReference>
<dbReference type="RefSeq" id="WP_149839927.1">
    <property type="nucleotide sequence ID" value="NZ_VUOC01000004.1"/>
</dbReference>
<keyword evidence="2" id="KW-1185">Reference proteome</keyword>
<dbReference type="AlphaFoldDB" id="A0A5B2VJ99"/>
<organism evidence="1 2">
    <name type="scientific">Chitinophaga agrisoli</name>
    <dbReference type="NCBI Taxonomy" id="2607653"/>
    <lineage>
        <taxon>Bacteria</taxon>
        <taxon>Pseudomonadati</taxon>
        <taxon>Bacteroidota</taxon>
        <taxon>Chitinophagia</taxon>
        <taxon>Chitinophagales</taxon>
        <taxon>Chitinophagaceae</taxon>
        <taxon>Chitinophaga</taxon>
    </lineage>
</organism>
<reference evidence="1 2" key="2">
    <citation type="submission" date="2019-09" db="EMBL/GenBank/DDBJ databases">
        <authorList>
            <person name="Jin C."/>
        </authorList>
    </citation>
    <scope>NUCLEOTIDE SEQUENCE [LARGE SCALE GENOMIC DNA]</scope>
    <source>
        <strain evidence="1 2">BN140078</strain>
    </source>
</reference>
<proteinExistence type="predicted"/>
<dbReference type="Pfam" id="PF08922">
    <property type="entry name" value="DUF1905"/>
    <property type="match status" value="1"/>
</dbReference>
<dbReference type="InterPro" id="IPR037079">
    <property type="entry name" value="AF2212/PG0164-like_sf"/>
</dbReference>
<sequence length="175" mass="19640">MVKFSTTILTFGQNGDKTGWTYVIVPVDIAQQIKPNNKKSFRVKGKLDKHPITAVAMLPMGGGDFMIPLNADMRKAIGKRKGATLQLQLEEDTNPNAVSSPELMECLADDPEALAFFNKLTMSHRNYFMKWIESAKTESTKAKRLAQTMVALGKGQNYPEMIRAQKAQKDDLMEW</sequence>
<protein>
    <submittedName>
        <fullName evidence="1">DUF1905 domain-containing protein</fullName>
    </submittedName>
</protein>
<gene>
    <name evidence="1" type="ORF">F0L74_21265</name>
</gene>
<dbReference type="Pfam" id="PF13376">
    <property type="entry name" value="OmdA"/>
    <property type="match status" value="1"/>
</dbReference>
<name>A0A5B2VJ99_9BACT</name>
<dbReference type="Gene3D" id="2.40.30.100">
    <property type="entry name" value="AF2212/PG0164-like"/>
    <property type="match status" value="1"/>
</dbReference>
<dbReference type="InterPro" id="IPR015018">
    <property type="entry name" value="DUF1905"/>
</dbReference>
<accession>A0A5B2VJ99</accession>
<reference evidence="1 2" key="1">
    <citation type="submission" date="2019-09" db="EMBL/GenBank/DDBJ databases">
        <title>Chitinophaga ginsengihumi sp. nov., isolated from soil of ginseng rhizosphere.</title>
        <authorList>
            <person name="Lee J."/>
        </authorList>
    </citation>
    <scope>NUCLEOTIDE SEQUENCE [LARGE SCALE GENOMIC DNA]</scope>
    <source>
        <strain evidence="1 2">BN140078</strain>
    </source>
</reference>